<evidence type="ECO:0000313" key="1">
    <source>
        <dbReference type="EMBL" id="HJG95845.1"/>
    </source>
</evidence>
<proteinExistence type="predicted"/>
<evidence type="ECO:0000313" key="2">
    <source>
        <dbReference type="Proteomes" id="UP000776700"/>
    </source>
</evidence>
<protein>
    <submittedName>
        <fullName evidence="1">Uncharacterized protein</fullName>
    </submittedName>
</protein>
<comment type="caution">
    <text evidence="1">The sequence shown here is derived from an EMBL/GenBank/DDBJ whole genome shotgun (WGS) entry which is preliminary data.</text>
</comment>
<dbReference type="AlphaFoldDB" id="A0A921SZC4"/>
<gene>
    <name evidence="1" type="ORF">K8V90_01930</name>
</gene>
<sequence length="124" mass="15130">MSENYKKNDKFQYLLKIDRNKEEILYNVLSLCDNKSDLIKDALFHYINKIELGEVINRHYPYNKLNIKLEIKPQEINANTNNNNLTYNKAIDKPQEYNYNEIEYEEYEEEYDEDYLEENDDIEL</sequence>
<accession>A0A921SZC4</accession>
<dbReference type="EMBL" id="DYUB01000070">
    <property type="protein sequence ID" value="HJG95845.1"/>
    <property type="molecule type" value="Genomic_DNA"/>
</dbReference>
<organism evidence="1 2">
    <name type="scientific">Romboutsia timonensis</name>
    <dbReference type="NCBI Taxonomy" id="1776391"/>
    <lineage>
        <taxon>Bacteria</taxon>
        <taxon>Bacillati</taxon>
        <taxon>Bacillota</taxon>
        <taxon>Clostridia</taxon>
        <taxon>Peptostreptococcales</taxon>
        <taxon>Peptostreptococcaceae</taxon>
        <taxon>Romboutsia</taxon>
    </lineage>
</organism>
<name>A0A921SZC4_9FIRM</name>
<reference evidence="1" key="2">
    <citation type="submission" date="2021-09" db="EMBL/GenBank/DDBJ databases">
        <authorList>
            <person name="Gilroy R."/>
        </authorList>
    </citation>
    <scope>NUCLEOTIDE SEQUENCE</scope>
    <source>
        <strain evidence="1">1277</strain>
    </source>
</reference>
<dbReference type="Proteomes" id="UP000776700">
    <property type="component" value="Unassembled WGS sequence"/>
</dbReference>
<reference evidence="1" key="1">
    <citation type="journal article" date="2021" name="PeerJ">
        <title>Extensive microbial diversity within the chicken gut microbiome revealed by metagenomics and culture.</title>
        <authorList>
            <person name="Gilroy R."/>
            <person name="Ravi A."/>
            <person name="Getino M."/>
            <person name="Pursley I."/>
            <person name="Horton D.L."/>
            <person name="Alikhan N.F."/>
            <person name="Baker D."/>
            <person name="Gharbi K."/>
            <person name="Hall N."/>
            <person name="Watson M."/>
            <person name="Adriaenssens E.M."/>
            <person name="Foster-Nyarko E."/>
            <person name="Jarju S."/>
            <person name="Secka A."/>
            <person name="Antonio M."/>
            <person name="Oren A."/>
            <person name="Chaudhuri R.R."/>
            <person name="La Ragione R."/>
            <person name="Hildebrand F."/>
            <person name="Pallen M.J."/>
        </authorList>
    </citation>
    <scope>NUCLEOTIDE SEQUENCE</scope>
    <source>
        <strain evidence="1">1277</strain>
    </source>
</reference>